<accession>A0A1Y2FJB8</accession>
<evidence type="ECO:0000313" key="3">
    <source>
        <dbReference type="Proteomes" id="UP000193920"/>
    </source>
</evidence>
<reference evidence="2 3" key="1">
    <citation type="submission" date="2016-08" db="EMBL/GenBank/DDBJ databases">
        <title>A Parts List for Fungal Cellulosomes Revealed by Comparative Genomics.</title>
        <authorList>
            <consortium name="DOE Joint Genome Institute"/>
            <person name="Haitjema C.H."/>
            <person name="Gilmore S.P."/>
            <person name="Henske J.K."/>
            <person name="Solomon K.V."/>
            <person name="De Groot R."/>
            <person name="Kuo A."/>
            <person name="Mondo S.J."/>
            <person name="Salamov A.A."/>
            <person name="Labutti K."/>
            <person name="Zhao Z."/>
            <person name="Chiniquy J."/>
            <person name="Barry K."/>
            <person name="Brewer H.M."/>
            <person name="Purvine S.O."/>
            <person name="Wright A.T."/>
            <person name="Boxma B."/>
            <person name="Van Alen T."/>
            <person name="Hackstein J.H."/>
            <person name="Baker S.E."/>
            <person name="Grigoriev I.V."/>
            <person name="O'Malley M.A."/>
        </authorList>
    </citation>
    <scope>NUCLEOTIDE SEQUENCE [LARGE SCALE GENOMIC DNA]</scope>
    <source>
        <strain evidence="2 3">G1</strain>
    </source>
</reference>
<dbReference type="EMBL" id="MCOG01000006">
    <property type="protein sequence ID" value="ORY84061.1"/>
    <property type="molecule type" value="Genomic_DNA"/>
</dbReference>
<keyword evidence="1" id="KW-0472">Membrane</keyword>
<keyword evidence="1" id="KW-1133">Transmembrane helix</keyword>
<name>A0A1Y2FJB8_9FUNG</name>
<evidence type="ECO:0000256" key="1">
    <source>
        <dbReference type="SAM" id="Phobius"/>
    </source>
</evidence>
<feature type="transmembrane region" description="Helical" evidence="1">
    <location>
        <begin position="12"/>
        <end position="34"/>
    </location>
</feature>
<sequence>MEPVPFEFCSHHISVSLILESSLLLCSMLLGKYFRFRTLRNVYRNHRGGLSSRRRHSRSSKRLMKFWMVFPRATSPSIIHFQLKQLTILENDSRYCILPDRPFPFIYENINGIEKAIKEYEGVEKVTIDLKYISNVYKIIAHVYGIDESNKAVIIKFLKSKLKSQLIPAENIIFHN</sequence>
<protein>
    <submittedName>
        <fullName evidence="2">Uncharacterized protein</fullName>
    </submittedName>
</protein>
<gene>
    <name evidence="2" type="ORF">LY90DRAFT_499501</name>
</gene>
<comment type="caution">
    <text evidence="2">The sequence shown here is derived from an EMBL/GenBank/DDBJ whole genome shotgun (WGS) entry which is preliminary data.</text>
</comment>
<proteinExistence type="predicted"/>
<keyword evidence="3" id="KW-1185">Reference proteome</keyword>
<dbReference type="AlphaFoldDB" id="A0A1Y2FJB8"/>
<organism evidence="2 3">
    <name type="scientific">Neocallimastix californiae</name>
    <dbReference type="NCBI Taxonomy" id="1754190"/>
    <lineage>
        <taxon>Eukaryota</taxon>
        <taxon>Fungi</taxon>
        <taxon>Fungi incertae sedis</taxon>
        <taxon>Chytridiomycota</taxon>
        <taxon>Chytridiomycota incertae sedis</taxon>
        <taxon>Neocallimastigomycetes</taxon>
        <taxon>Neocallimastigales</taxon>
        <taxon>Neocallimastigaceae</taxon>
        <taxon>Neocallimastix</taxon>
    </lineage>
</organism>
<evidence type="ECO:0000313" key="2">
    <source>
        <dbReference type="EMBL" id="ORY84061.1"/>
    </source>
</evidence>
<keyword evidence="1" id="KW-0812">Transmembrane</keyword>
<dbReference type="Proteomes" id="UP000193920">
    <property type="component" value="Unassembled WGS sequence"/>
</dbReference>